<proteinExistence type="predicted"/>
<dbReference type="HOGENOM" id="CLU_115370_0_0_6"/>
<dbReference type="AlphaFoldDB" id="D3RSG7"/>
<dbReference type="InterPro" id="IPR053301">
    <property type="entry name" value="F-box_motif"/>
</dbReference>
<dbReference type="SMART" id="SM00671">
    <property type="entry name" value="SEL1"/>
    <property type="match status" value="2"/>
</dbReference>
<dbReference type="Gene3D" id="1.25.40.10">
    <property type="entry name" value="Tetratricopeptide repeat domain"/>
    <property type="match status" value="1"/>
</dbReference>
<protein>
    <submittedName>
        <fullName evidence="1">Sel1 domain protein repeat-containing protein</fullName>
    </submittedName>
</protein>
<dbReference type="SUPFAM" id="SSF81901">
    <property type="entry name" value="HCP-like"/>
    <property type="match status" value="1"/>
</dbReference>
<dbReference type="InterPro" id="IPR011990">
    <property type="entry name" value="TPR-like_helical_dom_sf"/>
</dbReference>
<dbReference type="PANTHER" id="PTHR45088:SF1">
    <property type="entry name" value="OS04G0476000 PROTEIN"/>
    <property type="match status" value="1"/>
</dbReference>
<gene>
    <name evidence="1" type="ordered locus">Alvin_1187</name>
</gene>
<organism evidence="1 2">
    <name type="scientific">Allochromatium vinosum (strain ATCC 17899 / DSM 180 / NBRC 103801 / NCIMB 10441 / D)</name>
    <name type="common">Chromatium vinosum</name>
    <dbReference type="NCBI Taxonomy" id="572477"/>
    <lineage>
        <taxon>Bacteria</taxon>
        <taxon>Pseudomonadati</taxon>
        <taxon>Pseudomonadota</taxon>
        <taxon>Gammaproteobacteria</taxon>
        <taxon>Chromatiales</taxon>
        <taxon>Chromatiaceae</taxon>
        <taxon>Allochromatium</taxon>
    </lineage>
</organism>
<dbReference type="OrthoDB" id="9792653at2"/>
<dbReference type="RefSeq" id="WP_012970401.1">
    <property type="nucleotide sequence ID" value="NC_013851.1"/>
</dbReference>
<keyword evidence="2" id="KW-1185">Reference proteome</keyword>
<evidence type="ECO:0000313" key="1">
    <source>
        <dbReference type="EMBL" id="ADC62126.1"/>
    </source>
</evidence>
<dbReference type="KEGG" id="alv:Alvin_1187"/>
<dbReference type="EMBL" id="CP001896">
    <property type="protein sequence ID" value="ADC62126.1"/>
    <property type="molecule type" value="Genomic_DNA"/>
</dbReference>
<dbReference type="STRING" id="572477.Alvin_1187"/>
<dbReference type="eggNOG" id="COG0790">
    <property type="taxonomic scope" value="Bacteria"/>
</dbReference>
<reference evidence="1 2" key="1">
    <citation type="journal article" date="2011" name="Stand. Genomic Sci.">
        <title>Complete genome sequence of Allochromatium vinosum DSM 180(T).</title>
        <authorList>
            <person name="Weissgerber T."/>
            <person name="Zigann R."/>
            <person name="Bruce D."/>
            <person name="Chang Y.J."/>
            <person name="Detter J.C."/>
            <person name="Han C."/>
            <person name="Hauser L."/>
            <person name="Jeffries C.D."/>
            <person name="Land M."/>
            <person name="Munk A.C."/>
            <person name="Tapia R."/>
            <person name="Dahl C."/>
        </authorList>
    </citation>
    <scope>NUCLEOTIDE SEQUENCE [LARGE SCALE GENOMIC DNA]</scope>
    <source>
        <strain evidence="2">ATCC 17899 / DSM 180 / NBRC 103801 / NCIMB 10441 / D</strain>
    </source>
</reference>
<dbReference type="InterPro" id="IPR006597">
    <property type="entry name" value="Sel1-like"/>
</dbReference>
<sequence length="191" mass="20710">MHLISLNTAVALTGLTKRTLWRYIDSGRLTAAGPTEPGDKTRVRLQDILPLSHLNIAPEHHPIIVDADRGDPAAQCDLGILLLTADRPADAIPWFQSAANAFYPDAMCWLARAYLSGEGVECHLETGLHWLDTAARKGHPLAQALHAFLHSPAGQELLHAQNHTALKTALDDIERQTLLNALNATAGTDQS</sequence>
<dbReference type="Proteomes" id="UP000001441">
    <property type="component" value="Chromosome"/>
</dbReference>
<evidence type="ECO:0000313" key="2">
    <source>
        <dbReference type="Proteomes" id="UP000001441"/>
    </source>
</evidence>
<dbReference type="PANTHER" id="PTHR45088">
    <property type="entry name" value="OSJNBA0022H21.17 PROTEIN"/>
    <property type="match status" value="1"/>
</dbReference>
<name>D3RSG7_ALLVD</name>
<accession>D3RSG7</accession>